<protein>
    <submittedName>
        <fullName evidence="1">Uncharacterized protein</fullName>
    </submittedName>
</protein>
<dbReference type="Proteomes" id="UP000004473">
    <property type="component" value="Unassembled WGS sequence"/>
</dbReference>
<dbReference type="EMBL" id="AJMT01000179">
    <property type="protein sequence ID" value="EIG25213.1"/>
    <property type="molecule type" value="Genomic_DNA"/>
</dbReference>
<name>I2NHA2_NEISI</name>
<organism evidence="1 2">
    <name type="scientific">Neisseria sicca VK64</name>
    <dbReference type="NCBI Taxonomy" id="1095748"/>
    <lineage>
        <taxon>Bacteria</taxon>
        <taxon>Pseudomonadati</taxon>
        <taxon>Pseudomonadota</taxon>
        <taxon>Betaproteobacteria</taxon>
        <taxon>Neisseriales</taxon>
        <taxon>Neisseriaceae</taxon>
        <taxon>Neisseria</taxon>
    </lineage>
</organism>
<reference evidence="1 2" key="1">
    <citation type="submission" date="2012-04" db="EMBL/GenBank/DDBJ databases">
        <authorList>
            <person name="Harkins D.M."/>
            <person name="Madupu R."/>
            <person name="Durkin A.S."/>
            <person name="Torralba M."/>
            <person name="Methe B."/>
            <person name="Sutton G.G."/>
            <person name="Nelson K.E."/>
        </authorList>
    </citation>
    <scope>NUCLEOTIDE SEQUENCE [LARGE SCALE GENOMIC DNA]</scope>
    <source>
        <strain evidence="1 2">VK64</strain>
    </source>
</reference>
<evidence type="ECO:0000313" key="1">
    <source>
        <dbReference type="EMBL" id="EIG25213.1"/>
    </source>
</evidence>
<gene>
    <name evidence="1" type="ORF">HMPREF1051_2438</name>
</gene>
<comment type="caution">
    <text evidence="1">The sequence shown here is derived from an EMBL/GenBank/DDBJ whole genome shotgun (WGS) entry which is preliminary data.</text>
</comment>
<proteinExistence type="predicted"/>
<accession>I2NHA2</accession>
<dbReference type="PATRIC" id="fig|1095748.3.peg.2277"/>
<evidence type="ECO:0000313" key="2">
    <source>
        <dbReference type="Proteomes" id="UP000004473"/>
    </source>
</evidence>
<dbReference type="RefSeq" id="WP_003768310.1">
    <property type="nucleotide sequence ID" value="NZ_AJMT01000179.1"/>
</dbReference>
<sequence>MGGQRAQESGLTARRSSENIAWKIASLPAQAEIRSDDKQYL</sequence>
<dbReference type="AlphaFoldDB" id="I2NHA2"/>